<keyword evidence="1" id="KW-0472">Membrane</keyword>
<feature type="transmembrane region" description="Helical" evidence="1">
    <location>
        <begin position="266"/>
        <end position="283"/>
    </location>
</feature>
<dbReference type="InterPro" id="IPR026960">
    <property type="entry name" value="RVT-Znf"/>
</dbReference>
<feature type="transmembrane region" description="Helical" evidence="1">
    <location>
        <begin position="236"/>
        <end position="260"/>
    </location>
</feature>
<evidence type="ECO:0000313" key="3">
    <source>
        <dbReference type="EMBL" id="KAK2650255.1"/>
    </source>
</evidence>
<proteinExistence type="predicted"/>
<dbReference type="EMBL" id="JANJYI010000005">
    <property type="protein sequence ID" value="KAK2650255.1"/>
    <property type="molecule type" value="Genomic_DNA"/>
</dbReference>
<keyword evidence="1" id="KW-1133">Transmembrane helix</keyword>
<evidence type="ECO:0000313" key="4">
    <source>
        <dbReference type="Proteomes" id="UP001280121"/>
    </source>
</evidence>
<keyword evidence="4" id="KW-1185">Reference proteome</keyword>
<evidence type="ECO:0000259" key="2">
    <source>
        <dbReference type="Pfam" id="PF13966"/>
    </source>
</evidence>
<dbReference type="AlphaFoldDB" id="A0AAD9U990"/>
<accession>A0AAD9U990</accession>
<gene>
    <name evidence="3" type="ORF">Ddye_017744</name>
</gene>
<dbReference type="Proteomes" id="UP001280121">
    <property type="component" value="Unassembled WGS sequence"/>
</dbReference>
<comment type="caution">
    <text evidence="3">The sequence shown here is derived from an EMBL/GenBank/DDBJ whole genome shotgun (WGS) entry which is preliminary data.</text>
</comment>
<organism evidence="3 4">
    <name type="scientific">Dipteronia dyeriana</name>
    <dbReference type="NCBI Taxonomy" id="168575"/>
    <lineage>
        <taxon>Eukaryota</taxon>
        <taxon>Viridiplantae</taxon>
        <taxon>Streptophyta</taxon>
        <taxon>Embryophyta</taxon>
        <taxon>Tracheophyta</taxon>
        <taxon>Spermatophyta</taxon>
        <taxon>Magnoliopsida</taxon>
        <taxon>eudicotyledons</taxon>
        <taxon>Gunneridae</taxon>
        <taxon>Pentapetalae</taxon>
        <taxon>rosids</taxon>
        <taxon>malvids</taxon>
        <taxon>Sapindales</taxon>
        <taxon>Sapindaceae</taxon>
        <taxon>Hippocastanoideae</taxon>
        <taxon>Acereae</taxon>
        <taxon>Dipteronia</taxon>
    </lineage>
</organism>
<name>A0AAD9U990_9ROSI</name>
<protein>
    <recommendedName>
        <fullName evidence="2">Reverse transcriptase zinc-binding domain-containing protein</fullName>
    </recommendedName>
</protein>
<feature type="domain" description="Reverse transcriptase zinc-binding" evidence="2">
    <location>
        <begin position="71"/>
        <end position="149"/>
    </location>
</feature>
<reference evidence="3" key="1">
    <citation type="journal article" date="2023" name="Plant J.">
        <title>Genome sequences and population genomics provide insights into the demographic history, inbreeding, and mutation load of two 'living fossil' tree species of Dipteronia.</title>
        <authorList>
            <person name="Feng Y."/>
            <person name="Comes H.P."/>
            <person name="Chen J."/>
            <person name="Zhu S."/>
            <person name="Lu R."/>
            <person name="Zhang X."/>
            <person name="Li P."/>
            <person name="Qiu J."/>
            <person name="Olsen K.M."/>
            <person name="Qiu Y."/>
        </authorList>
    </citation>
    <scope>NUCLEOTIDE SEQUENCE</scope>
    <source>
        <strain evidence="3">KIB01</strain>
    </source>
</reference>
<sequence length="312" mass="35327">MATDLSFNKLSVVDSAWLEEKFSLEEFADDTLVFLQPKEQYLRNARRILRCYELVSVHDSVSWVHDWSGEFSVKSFRRCLENGHDQKETIFKDVWLGICPPNIELFIWQLLRGRVLVREVLSKCGVQVGVNLECPFCQDNVESIDHLFYIVSGLGDCGKIVLAGCLSAELLAIARACDLFGSRPDLLGWNLTIACDSKLAVEFKVFAKFVHRACFLLSTSALLFKRFMANISAPRSWMLFSFAELFMLLFCFFCLGVFLLFGRPSAVLFLVSLWELLFHYGGFKDVFKSRGSNSLAKMGSRGKGDRIIGSNG</sequence>
<dbReference type="Pfam" id="PF13966">
    <property type="entry name" value="zf-RVT"/>
    <property type="match status" value="1"/>
</dbReference>
<evidence type="ECO:0000256" key="1">
    <source>
        <dbReference type="SAM" id="Phobius"/>
    </source>
</evidence>
<keyword evidence="1" id="KW-0812">Transmembrane</keyword>